<dbReference type="Proteomes" id="UP000039370">
    <property type="component" value="Unassembled WGS sequence"/>
</dbReference>
<reference evidence="2" key="1">
    <citation type="submission" date="2015-01" db="EMBL/GenBank/DDBJ databases">
        <authorList>
            <person name="MANFREDI Pablo"/>
        </authorList>
    </citation>
    <scope>NUCLEOTIDE SEQUENCE [LARGE SCALE GENOMIC DNA]</scope>
    <source>
        <strain evidence="2">Cc11</strain>
    </source>
</reference>
<protein>
    <submittedName>
        <fullName evidence="1">Uncharacterized protein</fullName>
    </submittedName>
</protein>
<dbReference type="AlphaFoldDB" id="A0A0B7IF26"/>
<dbReference type="EMBL" id="CDOK01000087">
    <property type="protein sequence ID" value="CEN48607.1"/>
    <property type="molecule type" value="Genomic_DNA"/>
</dbReference>
<gene>
    <name evidence="1" type="ORF">CCAN11_1770006</name>
</gene>
<evidence type="ECO:0000313" key="1">
    <source>
        <dbReference type="EMBL" id="CEN48607.1"/>
    </source>
</evidence>
<accession>A0A0B7IF26</accession>
<sequence>MLIFVAGFLCNVVLKLKYSFLKFNGFYLDIDIFFNFVSEYIFIKIV</sequence>
<organism evidence="1 2">
    <name type="scientific">Capnocytophaga canimorsus</name>
    <dbReference type="NCBI Taxonomy" id="28188"/>
    <lineage>
        <taxon>Bacteria</taxon>
        <taxon>Pseudomonadati</taxon>
        <taxon>Bacteroidota</taxon>
        <taxon>Flavobacteriia</taxon>
        <taxon>Flavobacteriales</taxon>
        <taxon>Flavobacteriaceae</taxon>
        <taxon>Capnocytophaga</taxon>
    </lineage>
</organism>
<evidence type="ECO:0000313" key="2">
    <source>
        <dbReference type="Proteomes" id="UP000039370"/>
    </source>
</evidence>
<proteinExistence type="predicted"/>
<name>A0A0B7IF26_9FLAO</name>